<evidence type="ECO:0000256" key="3">
    <source>
        <dbReference type="ARBA" id="ARBA00004613"/>
    </source>
</evidence>
<evidence type="ECO:0008006" key="10">
    <source>
        <dbReference type="Google" id="ProtNLM"/>
    </source>
</evidence>
<keyword evidence="7" id="KW-0998">Cell outer membrane</keyword>
<comment type="subcellular location">
    <subcellularLocation>
        <location evidence="1">Cell envelope</location>
    </subcellularLocation>
    <subcellularLocation>
        <location evidence="2">Cell outer membrane</location>
    </subcellularLocation>
    <subcellularLocation>
        <location evidence="3">Secreted</location>
    </subcellularLocation>
</comment>
<keyword evidence="6" id="KW-0472">Membrane</keyword>
<organism evidence="8 9">
    <name type="scientific">Gonium pectorale</name>
    <name type="common">Green alga</name>
    <dbReference type="NCBI Taxonomy" id="33097"/>
    <lineage>
        <taxon>Eukaryota</taxon>
        <taxon>Viridiplantae</taxon>
        <taxon>Chlorophyta</taxon>
        <taxon>core chlorophytes</taxon>
        <taxon>Chlorophyceae</taxon>
        <taxon>CS clade</taxon>
        <taxon>Chlamydomonadales</taxon>
        <taxon>Volvocaceae</taxon>
        <taxon>Gonium</taxon>
    </lineage>
</organism>
<dbReference type="InterPro" id="IPR003368">
    <property type="entry name" value="POMP_repeat"/>
</dbReference>
<evidence type="ECO:0000256" key="7">
    <source>
        <dbReference type="ARBA" id="ARBA00023237"/>
    </source>
</evidence>
<dbReference type="GO" id="GO:0043130">
    <property type="term" value="F:ubiquitin binding"/>
    <property type="evidence" value="ECO:0007669"/>
    <property type="project" value="TreeGrafter"/>
</dbReference>
<keyword evidence="5" id="KW-0732">Signal</keyword>
<keyword evidence="9" id="KW-1185">Reference proteome</keyword>
<evidence type="ECO:0000313" key="9">
    <source>
        <dbReference type="Proteomes" id="UP000075714"/>
    </source>
</evidence>
<gene>
    <name evidence="8" type="ORF">GPECTOR_126g515</name>
</gene>
<dbReference type="AlphaFoldDB" id="A0A150FYJ3"/>
<sequence>MAVVHLEVGPELNRTIALTAGDGISYNISIIVSDGRGNGSYSARWAHFGLAFVGIDLRLVDSTIQGVPLSATGPLLACWGCPALAFRNVTLRGFAPKDEPAGINEPLVYGAATATGVAAADVEDFSCTGVTGASHWACLQLGFQIGAASVSFNRSSIENNTVSSSSGAGALVFTSAQAPQGGGSSALTVRITNSSLVGNTGGSGSALYSSVPLLELDINQSTISGHRSTARGSSGSGGAVHIQGNSSAVRLHGTKMENNTAECGSGGAMYVYGTVGNLTINGSSTVSGNSAGDSGGAIYVHWYVNSLTVNGSSNISGNSAGDSGGAMYVNDKVYTLTIDGSSNISGNSADGGSGT</sequence>
<name>A0A150FYJ3_GONPE</name>
<evidence type="ECO:0000256" key="2">
    <source>
        <dbReference type="ARBA" id="ARBA00004442"/>
    </source>
</evidence>
<dbReference type="InterPro" id="IPR011050">
    <property type="entry name" value="Pectin_lyase_fold/virulence"/>
</dbReference>
<evidence type="ECO:0000256" key="6">
    <source>
        <dbReference type="ARBA" id="ARBA00023136"/>
    </source>
</evidence>
<dbReference type="EMBL" id="LSYV01000126">
    <property type="protein sequence ID" value="KXZ42659.1"/>
    <property type="molecule type" value="Genomic_DNA"/>
</dbReference>
<evidence type="ECO:0000313" key="8">
    <source>
        <dbReference type="EMBL" id="KXZ42659.1"/>
    </source>
</evidence>
<protein>
    <recommendedName>
        <fullName evidence="10">Right handed beta helix domain-containing protein</fullName>
    </recommendedName>
</protein>
<dbReference type="PANTHER" id="PTHR19862:SF14">
    <property type="entry name" value="WD REPEAT-CONTAINING PROTEIN 48"/>
    <property type="match status" value="1"/>
</dbReference>
<dbReference type="GO" id="GO:0000724">
    <property type="term" value="P:double-strand break repair via homologous recombination"/>
    <property type="evidence" value="ECO:0007669"/>
    <property type="project" value="TreeGrafter"/>
</dbReference>
<accession>A0A150FYJ3</accession>
<comment type="caution">
    <text evidence="8">The sequence shown here is derived from an EMBL/GenBank/DDBJ whole genome shotgun (WGS) entry which is preliminary data.</text>
</comment>
<evidence type="ECO:0000256" key="1">
    <source>
        <dbReference type="ARBA" id="ARBA00004196"/>
    </source>
</evidence>
<evidence type="ECO:0000256" key="4">
    <source>
        <dbReference type="ARBA" id="ARBA00022525"/>
    </source>
</evidence>
<dbReference type="Proteomes" id="UP000075714">
    <property type="component" value="Unassembled WGS sequence"/>
</dbReference>
<reference evidence="9" key="1">
    <citation type="journal article" date="2016" name="Nat. Commun.">
        <title>The Gonium pectorale genome demonstrates co-option of cell cycle regulation during the evolution of multicellularity.</title>
        <authorList>
            <person name="Hanschen E.R."/>
            <person name="Marriage T.N."/>
            <person name="Ferris P.J."/>
            <person name="Hamaji T."/>
            <person name="Toyoda A."/>
            <person name="Fujiyama A."/>
            <person name="Neme R."/>
            <person name="Noguchi H."/>
            <person name="Minakuchi Y."/>
            <person name="Suzuki M."/>
            <person name="Kawai-Toyooka H."/>
            <person name="Smith D.R."/>
            <person name="Sparks H."/>
            <person name="Anderson J."/>
            <person name="Bakaric R."/>
            <person name="Luria V."/>
            <person name="Karger A."/>
            <person name="Kirschner M.W."/>
            <person name="Durand P.M."/>
            <person name="Michod R.E."/>
            <person name="Nozaki H."/>
            <person name="Olson B.J."/>
        </authorList>
    </citation>
    <scope>NUCLEOTIDE SEQUENCE [LARGE SCALE GENOMIC DNA]</scope>
    <source>
        <strain evidence="9">NIES-2863</strain>
    </source>
</reference>
<keyword evidence="4" id="KW-0964">Secreted</keyword>
<dbReference type="OrthoDB" id="10692192at2759"/>
<dbReference type="SUPFAM" id="SSF51126">
    <property type="entry name" value="Pectin lyase-like"/>
    <property type="match status" value="1"/>
</dbReference>
<dbReference type="GO" id="GO:0005576">
    <property type="term" value="C:extracellular region"/>
    <property type="evidence" value="ECO:0007669"/>
    <property type="project" value="UniProtKB-SubCell"/>
</dbReference>
<evidence type="ECO:0000256" key="5">
    <source>
        <dbReference type="ARBA" id="ARBA00022729"/>
    </source>
</evidence>
<dbReference type="InterPro" id="IPR051246">
    <property type="entry name" value="WDR48"/>
</dbReference>
<proteinExistence type="predicted"/>
<dbReference type="NCBIfam" id="TIGR01376">
    <property type="entry name" value="POMP_repeat"/>
    <property type="match status" value="1"/>
</dbReference>
<dbReference type="PANTHER" id="PTHR19862">
    <property type="entry name" value="WD REPEAT-CONTAINING PROTEIN 48"/>
    <property type="match status" value="1"/>
</dbReference>